<evidence type="ECO:0000256" key="1">
    <source>
        <dbReference type="SAM" id="Phobius"/>
    </source>
</evidence>
<sequence>MIFIVAGHSVLHGGVEMPLTVNGIFAFVMTQGSRIGVNIFVLLSGYFSATKVIYIDKIKKIYIQVWTYSIMIAVVLFAFGKISLKSVIMSALPISTSQYWFATCYVILLLISPALQIFIHNVDRKIYRRILIVLFVLWSVIPSFHIGQPGYSNMGWFIFLYLLAGYIRIYPTKYIDRINVLYGMVAYGILVVFAVITYVYGYNIPFFRENAKYLYAEMNTVTAITCSVLLFLGFRNLKIRNNPKINKIAGCTFGVYLFHDHPLIRDVIWVDLLGNRDHIDESLFPLRLILSIIGVFLIGTVLEYCRQIILGRISCNDNKKSNGQIT</sequence>
<feature type="transmembrane region" description="Helical" evidence="1">
    <location>
        <begin position="284"/>
        <end position="302"/>
    </location>
</feature>
<dbReference type="InterPro" id="IPR002656">
    <property type="entry name" value="Acyl_transf_3_dom"/>
</dbReference>
<name>A0ABR7HIL5_9FIRM</name>
<feature type="transmembrane region" description="Helical" evidence="1">
    <location>
        <begin position="99"/>
        <end position="119"/>
    </location>
</feature>
<feature type="transmembrane region" description="Helical" evidence="1">
    <location>
        <begin position="150"/>
        <end position="169"/>
    </location>
</feature>
<keyword evidence="3" id="KW-0808">Transferase</keyword>
<dbReference type="EMBL" id="JACOPS010000001">
    <property type="protein sequence ID" value="MBC5727344.1"/>
    <property type="molecule type" value="Genomic_DNA"/>
</dbReference>
<organism evidence="3 4">
    <name type="scientific">Ruminococcus intestinalis</name>
    <dbReference type="NCBI Taxonomy" id="2763066"/>
    <lineage>
        <taxon>Bacteria</taxon>
        <taxon>Bacillati</taxon>
        <taxon>Bacillota</taxon>
        <taxon>Clostridia</taxon>
        <taxon>Eubacteriales</taxon>
        <taxon>Oscillospiraceae</taxon>
        <taxon>Ruminococcus</taxon>
    </lineage>
</organism>
<keyword evidence="4" id="KW-1185">Reference proteome</keyword>
<feature type="transmembrane region" description="Helical" evidence="1">
    <location>
        <begin position="61"/>
        <end position="79"/>
    </location>
</feature>
<reference evidence="3 4" key="1">
    <citation type="submission" date="2020-08" db="EMBL/GenBank/DDBJ databases">
        <title>Genome public.</title>
        <authorList>
            <person name="Liu C."/>
            <person name="Sun Q."/>
        </authorList>
    </citation>
    <scope>NUCLEOTIDE SEQUENCE [LARGE SCALE GENOMIC DNA]</scope>
    <source>
        <strain evidence="3 4">NSJ-71</strain>
    </source>
</reference>
<protein>
    <submittedName>
        <fullName evidence="3">Acyltransferase</fullName>
    </submittedName>
</protein>
<dbReference type="Proteomes" id="UP000636755">
    <property type="component" value="Unassembled WGS sequence"/>
</dbReference>
<dbReference type="GO" id="GO:0016746">
    <property type="term" value="F:acyltransferase activity"/>
    <property type="evidence" value="ECO:0007669"/>
    <property type="project" value="UniProtKB-KW"/>
</dbReference>
<evidence type="ECO:0000313" key="3">
    <source>
        <dbReference type="EMBL" id="MBC5727344.1"/>
    </source>
</evidence>
<feature type="domain" description="Acyltransferase 3" evidence="2">
    <location>
        <begin position="1"/>
        <end position="302"/>
    </location>
</feature>
<feature type="transmembrane region" description="Helical" evidence="1">
    <location>
        <begin position="126"/>
        <end position="144"/>
    </location>
</feature>
<keyword evidence="3" id="KW-0012">Acyltransferase</keyword>
<keyword evidence="1" id="KW-0812">Transmembrane</keyword>
<proteinExistence type="predicted"/>
<evidence type="ECO:0000313" key="4">
    <source>
        <dbReference type="Proteomes" id="UP000636755"/>
    </source>
</evidence>
<feature type="transmembrane region" description="Helical" evidence="1">
    <location>
        <begin position="181"/>
        <end position="201"/>
    </location>
</feature>
<gene>
    <name evidence="3" type="ORF">H8R91_02115</name>
</gene>
<feature type="transmembrane region" description="Helical" evidence="1">
    <location>
        <begin position="213"/>
        <end position="233"/>
    </location>
</feature>
<keyword evidence="1" id="KW-1133">Transmembrane helix</keyword>
<evidence type="ECO:0000259" key="2">
    <source>
        <dbReference type="Pfam" id="PF01757"/>
    </source>
</evidence>
<dbReference type="Pfam" id="PF01757">
    <property type="entry name" value="Acyl_transf_3"/>
    <property type="match status" value="1"/>
</dbReference>
<comment type="caution">
    <text evidence="3">The sequence shown here is derived from an EMBL/GenBank/DDBJ whole genome shotgun (WGS) entry which is preliminary data.</text>
</comment>
<keyword evidence="1" id="KW-0472">Membrane</keyword>
<feature type="transmembrane region" description="Helical" evidence="1">
    <location>
        <begin position="24"/>
        <end position="49"/>
    </location>
</feature>
<accession>A0ABR7HIL5</accession>